<reference evidence="1" key="1">
    <citation type="submission" date="2020-11" db="EMBL/GenBank/DDBJ databases">
        <title>Nocardia NEAU-351.nov., a novel actinomycete isolated from the cow dung.</title>
        <authorList>
            <person name="Zhang X."/>
        </authorList>
    </citation>
    <scope>NUCLEOTIDE SEQUENCE</scope>
    <source>
        <strain evidence="1">NEAU-351</strain>
    </source>
</reference>
<protein>
    <submittedName>
        <fullName evidence="1">Uncharacterized protein</fullName>
    </submittedName>
</protein>
<evidence type="ECO:0000313" key="1">
    <source>
        <dbReference type="EMBL" id="MBH0777270.1"/>
    </source>
</evidence>
<dbReference type="RefSeq" id="WP_196149573.1">
    <property type="nucleotide sequence ID" value="NZ_JADMLG010000004.1"/>
</dbReference>
<keyword evidence="2" id="KW-1185">Reference proteome</keyword>
<dbReference type="AlphaFoldDB" id="A0A931IB82"/>
<sequence>MSTAKKSPNSPQVNAERLAEYVAKVVAEAPPISSITRARLSAVLGSNADRRAA</sequence>
<proteinExistence type="predicted"/>
<evidence type="ECO:0000313" key="2">
    <source>
        <dbReference type="Proteomes" id="UP000655751"/>
    </source>
</evidence>
<gene>
    <name evidence="1" type="ORF">IT779_13365</name>
</gene>
<organism evidence="1 2">
    <name type="scientific">Nocardia bovistercoris</name>
    <dbReference type="NCBI Taxonomy" id="2785916"/>
    <lineage>
        <taxon>Bacteria</taxon>
        <taxon>Bacillati</taxon>
        <taxon>Actinomycetota</taxon>
        <taxon>Actinomycetes</taxon>
        <taxon>Mycobacteriales</taxon>
        <taxon>Nocardiaceae</taxon>
        <taxon>Nocardia</taxon>
    </lineage>
</organism>
<name>A0A931IB82_9NOCA</name>
<dbReference type="Proteomes" id="UP000655751">
    <property type="component" value="Unassembled WGS sequence"/>
</dbReference>
<comment type="caution">
    <text evidence="1">The sequence shown here is derived from an EMBL/GenBank/DDBJ whole genome shotgun (WGS) entry which is preliminary data.</text>
</comment>
<accession>A0A931IB82</accession>
<dbReference type="EMBL" id="JADMLG010000004">
    <property type="protein sequence ID" value="MBH0777270.1"/>
    <property type="molecule type" value="Genomic_DNA"/>
</dbReference>